<dbReference type="EMBL" id="MF324915">
    <property type="protein sequence ID" value="ASR85639.1"/>
    <property type="molecule type" value="Genomic_DNA"/>
</dbReference>
<protein>
    <submittedName>
        <fullName evidence="1">Uncharacterized protein</fullName>
    </submittedName>
</protein>
<name>A0A222ZMN0_9CAUD</name>
<gene>
    <name evidence="1" type="primary">38</name>
    <name evidence="1" type="ORF">SEA_AMGINE_38</name>
</gene>
<evidence type="ECO:0000313" key="1">
    <source>
        <dbReference type="EMBL" id="ASR85639.1"/>
    </source>
</evidence>
<keyword evidence="2" id="KW-1185">Reference proteome</keyword>
<evidence type="ECO:0000313" key="2">
    <source>
        <dbReference type="Proteomes" id="UP000221202"/>
    </source>
</evidence>
<dbReference type="KEGG" id="vg:60323248"/>
<sequence length="38" mass="4306">MQRGRRPRRNVVGPVDTVLTRWAAALLDDEPLTLFDVA</sequence>
<accession>A0A222ZMN0</accession>
<organism evidence="1 2">
    <name type="scientific">Mycobacterium phage Amgine</name>
    <dbReference type="NCBI Taxonomy" id="2015817"/>
    <lineage>
        <taxon>Viruses</taxon>
        <taxon>Duplodnaviria</taxon>
        <taxon>Heunggongvirae</taxon>
        <taxon>Uroviricota</taxon>
        <taxon>Caudoviricetes</taxon>
        <taxon>Weiservirinae</taxon>
        <taxon>Amginevirus</taxon>
        <taxon>Amginevirus amgine</taxon>
    </lineage>
</organism>
<dbReference type="Proteomes" id="UP000221202">
    <property type="component" value="Segment"/>
</dbReference>
<reference evidence="1 2" key="1">
    <citation type="submission" date="2017-06" db="EMBL/GenBank/DDBJ databases">
        <authorList>
            <person name="Chamberlain C."/>
            <person name="Harders C."/>
            <person name="Smith S."/>
            <person name="Stukey J."/>
            <person name="Best A."/>
            <person name="Garlena R.A."/>
            <person name="Russell D.A."/>
            <person name="Pope W.H."/>
            <person name="Jacobs-Sera D."/>
            <person name="Hendrix R.W."/>
            <person name="Hatfull G.F."/>
        </authorList>
    </citation>
    <scope>NUCLEOTIDE SEQUENCE [LARGE SCALE GENOMIC DNA]</scope>
</reference>
<proteinExistence type="predicted"/>
<dbReference type="RefSeq" id="YP_009951806.1">
    <property type="nucleotide sequence ID" value="NC_051605.1"/>
</dbReference>
<dbReference type="GeneID" id="60323248"/>